<dbReference type="EMBL" id="JASPKY010000574">
    <property type="protein sequence ID" value="KAK9692642.1"/>
    <property type="molecule type" value="Genomic_DNA"/>
</dbReference>
<reference evidence="5 6" key="1">
    <citation type="journal article" date="2024" name="BMC Genomics">
        <title>De novo assembly and annotation of Popillia japonica's genome with initial clues to its potential as an invasive pest.</title>
        <authorList>
            <person name="Cucini C."/>
            <person name="Boschi S."/>
            <person name="Funari R."/>
            <person name="Cardaioli E."/>
            <person name="Iannotti N."/>
            <person name="Marturano G."/>
            <person name="Paoli F."/>
            <person name="Bruttini M."/>
            <person name="Carapelli A."/>
            <person name="Frati F."/>
            <person name="Nardi F."/>
        </authorList>
    </citation>
    <scope>NUCLEOTIDE SEQUENCE [LARGE SCALE GENOMIC DNA]</scope>
    <source>
        <strain evidence="5">DMR45628</strain>
    </source>
</reference>
<dbReference type="Proteomes" id="UP001458880">
    <property type="component" value="Unassembled WGS sequence"/>
</dbReference>
<proteinExistence type="inferred from homology"/>
<sequence>MEENGKRKLCSKCNPHLVERKIKVPVVCIIGESGSGKGIQCDKIVMKYGFEPIIAEYLVSSEYKARTRSKLFVTADDDEVITDGKLTEALKTEMFKHLNSAKGFAIDTFPNNIAQAKLFESGIAPIDYIFFLDAPADVLTRRTIKKQKTVSRIGTATSFIAKKSPVFVVRAPQLMQHYGDKYVTINGNRSPEDVFEDIRKYLEPLVE</sequence>
<dbReference type="InterPro" id="IPR000850">
    <property type="entry name" value="Adenylat/UMP-CMP_kin"/>
</dbReference>
<dbReference type="SUPFAM" id="SSF52540">
    <property type="entry name" value="P-loop containing nucleoside triphosphate hydrolases"/>
    <property type="match status" value="1"/>
</dbReference>
<dbReference type="Pfam" id="PF00406">
    <property type="entry name" value="ADK"/>
    <property type="match status" value="1"/>
</dbReference>
<dbReference type="Gene3D" id="3.40.50.300">
    <property type="entry name" value="P-loop containing nucleotide triphosphate hydrolases"/>
    <property type="match status" value="1"/>
</dbReference>
<name>A0AAW1ISX2_POPJA</name>
<comment type="similarity">
    <text evidence="4">Belongs to the adenylate kinase family.</text>
</comment>
<keyword evidence="1 4" id="KW-0808">Transferase</keyword>
<accession>A0AAW1ISX2</accession>
<gene>
    <name evidence="5" type="ORF">QE152_g35025</name>
</gene>
<evidence type="ECO:0000313" key="6">
    <source>
        <dbReference type="Proteomes" id="UP001458880"/>
    </source>
</evidence>
<keyword evidence="6" id="KW-1185">Reference proteome</keyword>
<dbReference type="PRINTS" id="PR00094">
    <property type="entry name" value="ADENYLTKNASE"/>
</dbReference>
<organism evidence="5 6">
    <name type="scientific">Popillia japonica</name>
    <name type="common">Japanese beetle</name>
    <dbReference type="NCBI Taxonomy" id="7064"/>
    <lineage>
        <taxon>Eukaryota</taxon>
        <taxon>Metazoa</taxon>
        <taxon>Ecdysozoa</taxon>
        <taxon>Arthropoda</taxon>
        <taxon>Hexapoda</taxon>
        <taxon>Insecta</taxon>
        <taxon>Pterygota</taxon>
        <taxon>Neoptera</taxon>
        <taxon>Endopterygota</taxon>
        <taxon>Coleoptera</taxon>
        <taxon>Polyphaga</taxon>
        <taxon>Scarabaeiformia</taxon>
        <taxon>Scarabaeidae</taxon>
        <taxon>Rutelinae</taxon>
        <taxon>Popillia</taxon>
    </lineage>
</organism>
<evidence type="ECO:0000256" key="3">
    <source>
        <dbReference type="ARBA" id="ARBA00022777"/>
    </source>
</evidence>
<evidence type="ECO:0000256" key="1">
    <source>
        <dbReference type="ARBA" id="ARBA00022679"/>
    </source>
</evidence>
<comment type="caution">
    <text evidence="5">The sequence shown here is derived from an EMBL/GenBank/DDBJ whole genome shotgun (WGS) entry which is preliminary data.</text>
</comment>
<evidence type="ECO:0000313" key="5">
    <source>
        <dbReference type="EMBL" id="KAK9692642.1"/>
    </source>
</evidence>
<dbReference type="AlphaFoldDB" id="A0AAW1ISX2"/>
<protein>
    <recommendedName>
        <fullName evidence="7">Adenylate kinase</fullName>
    </recommendedName>
</protein>
<evidence type="ECO:0000256" key="2">
    <source>
        <dbReference type="ARBA" id="ARBA00022741"/>
    </source>
</evidence>
<dbReference type="GO" id="GO:0005524">
    <property type="term" value="F:ATP binding"/>
    <property type="evidence" value="ECO:0007669"/>
    <property type="project" value="InterPro"/>
</dbReference>
<keyword evidence="3 4" id="KW-0418">Kinase</keyword>
<dbReference type="GO" id="GO:0019205">
    <property type="term" value="F:nucleobase-containing compound kinase activity"/>
    <property type="evidence" value="ECO:0007669"/>
    <property type="project" value="InterPro"/>
</dbReference>
<keyword evidence="2" id="KW-0547">Nucleotide-binding</keyword>
<dbReference type="PANTHER" id="PTHR23359">
    <property type="entry name" value="NUCLEOTIDE KINASE"/>
    <property type="match status" value="1"/>
</dbReference>
<dbReference type="GO" id="GO:0006139">
    <property type="term" value="P:nucleobase-containing compound metabolic process"/>
    <property type="evidence" value="ECO:0007669"/>
    <property type="project" value="InterPro"/>
</dbReference>
<evidence type="ECO:0008006" key="7">
    <source>
        <dbReference type="Google" id="ProtNLM"/>
    </source>
</evidence>
<dbReference type="InterPro" id="IPR027417">
    <property type="entry name" value="P-loop_NTPase"/>
</dbReference>
<evidence type="ECO:0000256" key="4">
    <source>
        <dbReference type="RuleBase" id="RU003330"/>
    </source>
</evidence>